<keyword evidence="1" id="KW-0472">Membrane</keyword>
<feature type="transmembrane region" description="Helical" evidence="1">
    <location>
        <begin position="21"/>
        <end position="38"/>
    </location>
</feature>
<dbReference type="RefSeq" id="WP_406793854.1">
    <property type="nucleotide sequence ID" value="NZ_JBJHZX010000037.1"/>
</dbReference>
<keyword evidence="1" id="KW-1133">Transmembrane helix</keyword>
<evidence type="ECO:0000256" key="1">
    <source>
        <dbReference type="SAM" id="Phobius"/>
    </source>
</evidence>
<proteinExistence type="predicted"/>
<sequence length="58" mass="6908">MFTSRKAFILLIKIKMARLELRVYKLAILVFPSFANMYRNNLQNKLNKLNSEALDKLY</sequence>
<keyword evidence="3" id="KW-1185">Reference proteome</keyword>
<dbReference type="Proteomes" id="UP001623660">
    <property type="component" value="Unassembled WGS sequence"/>
</dbReference>
<keyword evidence="1" id="KW-0812">Transmembrane</keyword>
<reference evidence="2 3" key="1">
    <citation type="submission" date="2024-11" db="EMBL/GenBank/DDBJ databases">
        <authorList>
            <person name="Heng Y.C."/>
            <person name="Lim A.C.H."/>
            <person name="Lee J.K.Y."/>
            <person name="Kittelmann S."/>
        </authorList>
    </citation>
    <scope>NUCLEOTIDE SEQUENCE [LARGE SCALE GENOMIC DNA]</scope>
    <source>
        <strain evidence="2 3">WILCCON 0269</strain>
    </source>
</reference>
<organism evidence="2 3">
    <name type="scientific">Candidatus Clostridium eludens</name>
    <dbReference type="NCBI Taxonomy" id="3381663"/>
    <lineage>
        <taxon>Bacteria</taxon>
        <taxon>Bacillati</taxon>
        <taxon>Bacillota</taxon>
        <taxon>Clostridia</taxon>
        <taxon>Eubacteriales</taxon>
        <taxon>Clostridiaceae</taxon>
        <taxon>Clostridium</taxon>
    </lineage>
</organism>
<evidence type="ECO:0000313" key="3">
    <source>
        <dbReference type="Proteomes" id="UP001623660"/>
    </source>
</evidence>
<name>A0ABW8SNU4_9CLOT</name>
<dbReference type="EMBL" id="JBJHZX010000037">
    <property type="protein sequence ID" value="MFL0197749.1"/>
    <property type="molecule type" value="Genomic_DNA"/>
</dbReference>
<evidence type="ECO:0000313" key="2">
    <source>
        <dbReference type="EMBL" id="MFL0197749.1"/>
    </source>
</evidence>
<accession>A0ABW8SNU4</accession>
<gene>
    <name evidence="2" type="ORF">ACJDU8_19575</name>
</gene>
<comment type="caution">
    <text evidence="2">The sequence shown here is derived from an EMBL/GenBank/DDBJ whole genome shotgun (WGS) entry which is preliminary data.</text>
</comment>
<protein>
    <submittedName>
        <fullName evidence="2">Uncharacterized protein</fullName>
    </submittedName>
</protein>